<dbReference type="Pfam" id="PF05795">
    <property type="entry name" value="Plasmodium_Vir"/>
    <property type="match status" value="1"/>
</dbReference>
<name>A0A1A8WRL2_PLAOA</name>
<protein>
    <submittedName>
        <fullName evidence="2">PIR Superfamily Protein</fullName>
    </submittedName>
</protein>
<keyword evidence="1" id="KW-0472">Membrane</keyword>
<evidence type="ECO:0000256" key="1">
    <source>
        <dbReference type="SAM" id="Phobius"/>
    </source>
</evidence>
<dbReference type="Proteomes" id="UP000078560">
    <property type="component" value="Unassembled WGS sequence"/>
</dbReference>
<reference evidence="3" key="1">
    <citation type="submission" date="2016-05" db="EMBL/GenBank/DDBJ databases">
        <authorList>
            <person name="Naeem Raeece"/>
        </authorList>
    </citation>
    <scope>NUCLEOTIDE SEQUENCE [LARGE SCALE GENOMIC DNA]</scope>
</reference>
<evidence type="ECO:0000313" key="2">
    <source>
        <dbReference type="EMBL" id="SBS94951.1"/>
    </source>
</evidence>
<dbReference type="InterPro" id="IPR008780">
    <property type="entry name" value="Plasmodium_Vir"/>
</dbReference>
<dbReference type="EMBL" id="FLQU01001922">
    <property type="protein sequence ID" value="SBS94951.1"/>
    <property type="molecule type" value="Genomic_DNA"/>
</dbReference>
<proteinExistence type="predicted"/>
<evidence type="ECO:0000313" key="3">
    <source>
        <dbReference type="Proteomes" id="UP000078560"/>
    </source>
</evidence>
<accession>A0A1A8WRL2</accession>
<gene>
    <name evidence="2" type="ORF">POVCU2_0092040</name>
</gene>
<dbReference type="AlphaFoldDB" id="A0A1A8WRL2"/>
<organism evidence="2 3">
    <name type="scientific">Plasmodium ovale curtisi</name>
    <dbReference type="NCBI Taxonomy" id="864141"/>
    <lineage>
        <taxon>Eukaryota</taxon>
        <taxon>Sar</taxon>
        <taxon>Alveolata</taxon>
        <taxon>Apicomplexa</taxon>
        <taxon>Aconoidasida</taxon>
        <taxon>Haemosporida</taxon>
        <taxon>Plasmodiidae</taxon>
        <taxon>Plasmodium</taxon>
        <taxon>Plasmodium (Plasmodium)</taxon>
    </lineage>
</organism>
<feature type="transmembrane region" description="Helical" evidence="1">
    <location>
        <begin position="269"/>
        <end position="288"/>
    </location>
</feature>
<keyword evidence="1" id="KW-1133">Transmembrane helix</keyword>
<sequence>MGQDTYEDNLPLGKFFNRLNDNVDWRRYGHITELKEIMDSRNEIIKKVGTLLYKNFNRPYSVVGNPKDKRCSDLNYWLDSQKEIHKSDELSTNSPLWNLIENLWSNLQNGGSFMSYCIRKSDKRLFVEKKKRKELENYCENRDYLKYLCRGSSGNNIRNYNICQILSYHTEKYYEYFFQDNICIPDVVNDEYTFKISEECTLFDMSKTFPKYYFENKQFSEDRNTREEIRKCGGYINSTEHSTQEERVIQEEEEEEAVSETSILTRKNVAIYTSVTFLGIFSIIFYLYKFTFLGSWLHNRKIKENITLNNMDVIERDILLDSISNNVDDNLRSSEYYLSYQFVEN</sequence>
<dbReference type="VEuPathDB" id="PlasmoDB:PocGH01_00047800"/>
<keyword evidence="1" id="KW-0812">Transmembrane</keyword>